<dbReference type="InterPro" id="IPR036873">
    <property type="entry name" value="Rhodanese-like_dom_sf"/>
</dbReference>
<dbReference type="AlphaFoldDB" id="A0AAI8YIT5"/>
<evidence type="ECO:0000259" key="5">
    <source>
        <dbReference type="PROSITE" id="PS50206"/>
    </source>
</evidence>
<evidence type="ECO:0000259" key="4">
    <source>
        <dbReference type="PROSITE" id="PS50071"/>
    </source>
</evidence>
<feature type="domain" description="Rhodanese" evidence="5">
    <location>
        <begin position="717"/>
        <end position="831"/>
    </location>
</feature>
<evidence type="ECO:0000313" key="7">
    <source>
        <dbReference type="Proteomes" id="UP001295740"/>
    </source>
</evidence>
<dbReference type="PROSITE" id="PS50206">
    <property type="entry name" value="RHODANESE_3"/>
    <property type="match status" value="1"/>
</dbReference>
<dbReference type="Pfam" id="PF00046">
    <property type="entry name" value="Homeodomain"/>
    <property type="match status" value="1"/>
</dbReference>
<name>A0AAI8YIT5_9PEZI</name>
<keyword evidence="1 2" id="KW-0539">Nucleus</keyword>
<feature type="compositionally biased region" description="Gly residues" evidence="3">
    <location>
        <begin position="953"/>
        <end position="968"/>
    </location>
</feature>
<keyword evidence="1 2" id="KW-0371">Homeobox</keyword>
<dbReference type="SMART" id="SM00450">
    <property type="entry name" value="RHOD"/>
    <property type="match status" value="1"/>
</dbReference>
<accession>A0AAI8YIT5</accession>
<feature type="region of interest" description="Disordered" evidence="3">
    <location>
        <begin position="356"/>
        <end position="375"/>
    </location>
</feature>
<feature type="region of interest" description="Disordered" evidence="3">
    <location>
        <begin position="948"/>
        <end position="990"/>
    </location>
</feature>
<dbReference type="Gene3D" id="3.40.250.10">
    <property type="entry name" value="Rhodanese-like domain"/>
    <property type="match status" value="1"/>
</dbReference>
<sequence length="1091" mass="120367">MGDYTPPFVTISSRQPTTDGNSFSSGDSAVRRDNRTARSSIRPPQARSRLITSSAQYGSSVGDEKTPSATHDISRVNYHVRCLPEFARTLEDVRAHPHPIPSRGDFMLPLLHAPGGASAARAFPNQRGGSQRYKKVFAILLHWKCDDLFVLPELQDLECCFREDFDFETETFPIPSDNAHLELMLRIGAMIKEHESNDTLFIVYYGGHARIDESRQSTWCATRGSDSPWLQWSAIQTLLERSLSDVLILLDCCAGAASATFPNGNSITETISASSWDAIAPDPGRYSFTNALIEVLQEWKRRSFSAAMLHAEVLARLKHPRPIMLNGKHFEARSTPVHFMMTANHRAPSIEMSRIVPADRRPPSPPQESAFDPNSLVGRSAGPQDVIGSEPNEDVPHVMISLALEDDQRLNINDWEHWLSSIPAIAKYVKVQGVFKSHSTLLLLSLPVMVWDLLPENHACNFVAFIRSNNLAMECPGEPQGVAEEVPTGADIDADLRSIYSGTTAYTAAPVDWAGGVRLSTISSFSNGKAPMDPIYRNVERPRYSSHSNAPPTSTEKPPRGWPGLNLGAPIRKRTATVGSIPKSMSNDSLAQQKKRRNSTRIFMNSIDDLPSRSHLAPHVQARLEEYFHTSPRPTMAVKEFLASNLGIETSDIEIWFYHRREQQEVSNRLQSLKIDDHSHDPPKDGAQMILPGHLNTLLEIFPPTSRDGGSNKPASDGNQIVLIDLRPAAEYDRSHIHGAINLRVPASFVARADLEMIERALPDDASRTSFSQWGTSKCIVFYDKVVEYAWEAPVADALFRKFRGKGWAGQCFLLKGHYREFSQSFDRHIVVAGATENAGAYLTGLAPGEKPGKNKTDDHQRYAEWHALLEGEDRVHSTDLVPSIKDERVRALVQHQKAAEDDFERAQPALYRQGLARQPEDDDDNDWALRTAPMVEHLERGIAKMQAEVSGSGPGGSGRSSAGGGRSGDSPSEMQLGYRGGYPTVVEKPSLLGVEDYDLLESEDEYPHPPHAMAPPTSNNNTATSGVRHEPGFQKLSSASASGSESRSRPSPHAEDAAAGPEKKGRSGLGGTGRNLLTKIIRSGRHEPPR</sequence>
<feature type="compositionally biased region" description="Polar residues" evidence="3">
    <location>
        <begin position="1017"/>
        <end position="1026"/>
    </location>
</feature>
<dbReference type="SUPFAM" id="SSF52821">
    <property type="entry name" value="Rhodanese/Cell cycle control phosphatase"/>
    <property type="match status" value="1"/>
</dbReference>
<feature type="region of interest" description="Disordered" evidence="3">
    <location>
        <begin position="542"/>
        <end position="599"/>
    </location>
</feature>
<organism evidence="6 7">
    <name type="scientific">Anthostomella pinea</name>
    <dbReference type="NCBI Taxonomy" id="933095"/>
    <lineage>
        <taxon>Eukaryota</taxon>
        <taxon>Fungi</taxon>
        <taxon>Dikarya</taxon>
        <taxon>Ascomycota</taxon>
        <taxon>Pezizomycotina</taxon>
        <taxon>Sordariomycetes</taxon>
        <taxon>Xylariomycetidae</taxon>
        <taxon>Xylariales</taxon>
        <taxon>Xylariaceae</taxon>
        <taxon>Anthostomella</taxon>
    </lineage>
</organism>
<dbReference type="SUPFAM" id="SSF46689">
    <property type="entry name" value="Homeodomain-like"/>
    <property type="match status" value="1"/>
</dbReference>
<feature type="DNA-binding region" description="Homeobox" evidence="1">
    <location>
        <begin position="615"/>
        <end position="668"/>
    </location>
</feature>
<feature type="compositionally biased region" description="Basic and acidic residues" evidence="3">
    <location>
        <begin position="1047"/>
        <end position="1066"/>
    </location>
</feature>
<dbReference type="InterPro" id="IPR001763">
    <property type="entry name" value="Rhodanese-like_dom"/>
</dbReference>
<dbReference type="EMBL" id="CAUWAG010000008">
    <property type="protein sequence ID" value="CAJ2506183.1"/>
    <property type="molecule type" value="Genomic_DNA"/>
</dbReference>
<dbReference type="SMART" id="SM00389">
    <property type="entry name" value="HOX"/>
    <property type="match status" value="1"/>
</dbReference>
<dbReference type="GO" id="GO:0005634">
    <property type="term" value="C:nucleus"/>
    <property type="evidence" value="ECO:0007669"/>
    <property type="project" value="UniProtKB-SubCell"/>
</dbReference>
<proteinExistence type="predicted"/>
<dbReference type="Proteomes" id="UP001295740">
    <property type="component" value="Unassembled WGS sequence"/>
</dbReference>
<feature type="region of interest" description="Disordered" evidence="3">
    <location>
        <begin position="1"/>
        <end position="70"/>
    </location>
</feature>
<dbReference type="GO" id="GO:0003677">
    <property type="term" value="F:DNA binding"/>
    <property type="evidence" value="ECO:0007669"/>
    <property type="project" value="UniProtKB-UniRule"/>
</dbReference>
<keyword evidence="1 2" id="KW-0238">DNA-binding</keyword>
<feature type="compositionally biased region" description="Polar residues" evidence="3">
    <location>
        <begin position="10"/>
        <end position="27"/>
    </location>
</feature>
<dbReference type="PROSITE" id="PS50071">
    <property type="entry name" value="HOMEOBOX_2"/>
    <property type="match status" value="1"/>
</dbReference>
<evidence type="ECO:0000313" key="6">
    <source>
        <dbReference type="EMBL" id="CAJ2506183.1"/>
    </source>
</evidence>
<dbReference type="InterPro" id="IPR001356">
    <property type="entry name" value="HD"/>
</dbReference>
<feature type="compositionally biased region" description="Polar residues" evidence="3">
    <location>
        <begin position="583"/>
        <end position="592"/>
    </location>
</feature>
<feature type="region of interest" description="Disordered" evidence="3">
    <location>
        <begin position="1004"/>
        <end position="1091"/>
    </location>
</feature>
<comment type="subcellular location">
    <subcellularLocation>
        <location evidence="1 2">Nucleus</location>
    </subcellularLocation>
</comment>
<evidence type="ECO:0000256" key="1">
    <source>
        <dbReference type="PROSITE-ProRule" id="PRU00108"/>
    </source>
</evidence>
<feature type="compositionally biased region" description="Polar residues" evidence="3">
    <location>
        <begin position="50"/>
        <end position="59"/>
    </location>
</feature>
<comment type="caution">
    <text evidence="6">The sequence shown here is derived from an EMBL/GenBank/DDBJ whole genome shotgun (WGS) entry which is preliminary data.</text>
</comment>
<feature type="domain" description="Homeobox" evidence="4">
    <location>
        <begin position="613"/>
        <end position="667"/>
    </location>
</feature>
<dbReference type="CDD" id="cd00086">
    <property type="entry name" value="homeodomain"/>
    <property type="match status" value="1"/>
</dbReference>
<reference evidence="6" key="1">
    <citation type="submission" date="2023-10" db="EMBL/GenBank/DDBJ databases">
        <authorList>
            <person name="Hackl T."/>
        </authorList>
    </citation>
    <scope>NUCLEOTIDE SEQUENCE</scope>
</reference>
<dbReference type="Gene3D" id="1.10.10.60">
    <property type="entry name" value="Homeodomain-like"/>
    <property type="match status" value="1"/>
</dbReference>
<keyword evidence="7" id="KW-1185">Reference proteome</keyword>
<evidence type="ECO:0000256" key="3">
    <source>
        <dbReference type="SAM" id="MobiDB-lite"/>
    </source>
</evidence>
<gene>
    <name evidence="6" type="ORF">KHLLAP_LOCUS6651</name>
</gene>
<protein>
    <submittedName>
        <fullName evidence="6">Uu.00g003130.m01.CDS01</fullName>
    </submittedName>
</protein>
<dbReference type="InterPro" id="IPR009057">
    <property type="entry name" value="Homeodomain-like_sf"/>
</dbReference>
<dbReference type="Pfam" id="PF00581">
    <property type="entry name" value="Rhodanese"/>
    <property type="match status" value="1"/>
</dbReference>
<evidence type="ECO:0000256" key="2">
    <source>
        <dbReference type="RuleBase" id="RU000682"/>
    </source>
</evidence>
<feature type="compositionally biased region" description="Polar residues" evidence="3">
    <location>
        <begin position="545"/>
        <end position="556"/>
    </location>
</feature>